<evidence type="ECO:0000313" key="6">
    <source>
        <dbReference type="WBParaSite" id="Gr19_v10_g8647.t1"/>
    </source>
</evidence>
<evidence type="ECO:0000256" key="2">
    <source>
        <dbReference type="SAM" id="Coils"/>
    </source>
</evidence>
<feature type="compositionally biased region" description="Polar residues" evidence="3">
    <location>
        <begin position="436"/>
        <end position="449"/>
    </location>
</feature>
<evidence type="ECO:0000256" key="1">
    <source>
        <dbReference type="PROSITE-ProRule" id="PRU00723"/>
    </source>
</evidence>
<dbReference type="AlphaFoldDB" id="A0A914I947"/>
<feature type="compositionally biased region" description="Acidic residues" evidence="3">
    <location>
        <begin position="369"/>
        <end position="385"/>
    </location>
</feature>
<evidence type="ECO:0000313" key="5">
    <source>
        <dbReference type="Proteomes" id="UP000887572"/>
    </source>
</evidence>
<dbReference type="Proteomes" id="UP000887572">
    <property type="component" value="Unplaced"/>
</dbReference>
<dbReference type="WBParaSite" id="Gr19_v10_g8647.t1">
    <property type="protein sequence ID" value="Gr19_v10_g8647.t1"/>
    <property type="gene ID" value="Gr19_v10_g8647"/>
</dbReference>
<keyword evidence="1" id="KW-0479">Metal-binding</keyword>
<feature type="compositionally biased region" description="Basic and acidic residues" evidence="3">
    <location>
        <begin position="44"/>
        <end position="58"/>
    </location>
</feature>
<accession>A0A914I947</accession>
<proteinExistence type="predicted"/>
<feature type="domain" description="C3H1-type" evidence="4">
    <location>
        <begin position="692"/>
        <end position="715"/>
    </location>
</feature>
<feature type="compositionally biased region" description="Basic and acidic residues" evidence="3">
    <location>
        <begin position="235"/>
        <end position="245"/>
    </location>
</feature>
<feature type="region of interest" description="Disordered" evidence="3">
    <location>
        <begin position="232"/>
        <end position="275"/>
    </location>
</feature>
<dbReference type="GO" id="GO:0008270">
    <property type="term" value="F:zinc ion binding"/>
    <property type="evidence" value="ECO:0007669"/>
    <property type="project" value="UniProtKB-KW"/>
</dbReference>
<feature type="region of interest" description="Disordered" evidence="3">
    <location>
        <begin position="317"/>
        <end position="532"/>
    </location>
</feature>
<feature type="compositionally biased region" description="Polar residues" evidence="3">
    <location>
        <begin position="744"/>
        <end position="772"/>
    </location>
</feature>
<feature type="compositionally biased region" description="Basic residues" evidence="3">
    <location>
        <begin position="509"/>
        <end position="522"/>
    </location>
</feature>
<keyword evidence="2" id="KW-0175">Coiled coil</keyword>
<dbReference type="InterPro" id="IPR000571">
    <property type="entry name" value="Znf_CCCH"/>
</dbReference>
<feature type="region of interest" description="Disordered" evidence="3">
    <location>
        <begin position="1"/>
        <end position="29"/>
    </location>
</feature>
<feature type="region of interest" description="Disordered" evidence="3">
    <location>
        <begin position="736"/>
        <end position="775"/>
    </location>
</feature>
<keyword evidence="1" id="KW-0863">Zinc-finger</keyword>
<feature type="zinc finger region" description="C3H1-type" evidence="1">
    <location>
        <begin position="692"/>
        <end position="715"/>
    </location>
</feature>
<keyword evidence="5" id="KW-1185">Reference proteome</keyword>
<feature type="coiled-coil region" evidence="2">
    <location>
        <begin position="569"/>
        <end position="596"/>
    </location>
</feature>
<feature type="region of interest" description="Disordered" evidence="3">
    <location>
        <begin position="39"/>
        <end position="58"/>
    </location>
</feature>
<feature type="compositionally biased region" description="Polar residues" evidence="3">
    <location>
        <begin position="493"/>
        <end position="504"/>
    </location>
</feature>
<evidence type="ECO:0000256" key="3">
    <source>
        <dbReference type="SAM" id="MobiDB-lite"/>
    </source>
</evidence>
<keyword evidence="1" id="KW-0862">Zinc</keyword>
<evidence type="ECO:0000259" key="4">
    <source>
        <dbReference type="PROSITE" id="PS50103"/>
    </source>
</evidence>
<sequence length="907" mass="100529">MPPSLNAPLVQTKRATAKKKEEWTASDVQSQPLCQRISGGNNIRAEERKREKYSKKDETDGWRLISVDDAIQRFEPGQNSVARAIETERCDNIVEECWENRMSVSEVEPLDEENGTTGADEWFLETKIIPLELLPADDDDDQQMQQAEFVESVADGCSVAADEDPVEPDNHWRSLDGENRTQQLLSDIGATLGVPEMTAEEKANALERCGTKTPREICADMLQMLRAPLCTEVSDNEHSKEQPMDREEEEATTSTDPSDMNYIYHQSEPEDSEDSNLIGLGSTLVTELDETHGIDSVTTHELPTENGGEEDIIVLDGDQTGQEEEQNVLPTENGGAIVVNGHQTGQEEKNVSNEEEEQEEAHAEHAEEGEIEEEEDDDEEEEEESVLPPGLFVDSSGEDNENEVSSATPQHTQHEHSLVDLTELSPSRRARPIATTALTLSPQKANSNGQDERPAVLEARQTPPTSVLSSPIREVCPTTQSPSKALQKDRRTSPAQTSVPSPRASSPPKGKRTRSKRKRSKRSATPDTSKVVNQLLNAPSRQPIVHDVPKLTANTYRRGRADPDWWLNTKQKKRTKKQKKRELERQRHKNIEVNAQLNQTAGPSLTAPLPVEPLLSTPIGMDICSPQKSPPPRPPHPIPPPPPLLLLPLPQLIESVPMPSKLFQICGRFYFKNSPEPRIPVTDVRLHPFVTDCHHLFTHGNCSFLTRCKFSHGNFEQTTGWLNALMQFKAMEESLRSPMARASKSPTASPTARSSKSPTAYSRHSNSPTARLSRSKLPKAYSCRYRNKSPKLQPVDIGPLPSQQITNGTLPPSQQIACRTLLSKPIAYGAPLQKPHQIAYGAPLQKPQQIAYGAPLQKPQQIAYGAPLQKPQQIAYGAPLQKPQQIACGAPLQKRQQIACGAPLQKP</sequence>
<protein>
    <submittedName>
        <fullName evidence="6">C3H1-type domain-containing protein</fullName>
    </submittedName>
</protein>
<dbReference type="PROSITE" id="PS50103">
    <property type="entry name" value="ZF_C3H1"/>
    <property type="match status" value="1"/>
</dbReference>
<name>A0A914I947_GLORO</name>
<organism evidence="5 6">
    <name type="scientific">Globodera rostochiensis</name>
    <name type="common">Golden nematode worm</name>
    <name type="synonym">Heterodera rostochiensis</name>
    <dbReference type="NCBI Taxonomy" id="31243"/>
    <lineage>
        <taxon>Eukaryota</taxon>
        <taxon>Metazoa</taxon>
        <taxon>Ecdysozoa</taxon>
        <taxon>Nematoda</taxon>
        <taxon>Chromadorea</taxon>
        <taxon>Rhabditida</taxon>
        <taxon>Tylenchina</taxon>
        <taxon>Tylenchomorpha</taxon>
        <taxon>Tylenchoidea</taxon>
        <taxon>Heteroderidae</taxon>
        <taxon>Heteroderinae</taxon>
        <taxon>Globodera</taxon>
    </lineage>
</organism>
<reference evidence="6" key="1">
    <citation type="submission" date="2022-11" db="UniProtKB">
        <authorList>
            <consortium name="WormBaseParasite"/>
        </authorList>
    </citation>
    <scope>IDENTIFICATION</scope>
</reference>